<evidence type="ECO:0000313" key="1">
    <source>
        <dbReference type="EMBL" id="SVA24788.1"/>
    </source>
</evidence>
<gene>
    <name evidence="1" type="ORF">METZ01_LOCUS77642</name>
</gene>
<dbReference type="AlphaFoldDB" id="A0A381UB21"/>
<reference evidence="1" key="1">
    <citation type="submission" date="2018-05" db="EMBL/GenBank/DDBJ databases">
        <authorList>
            <person name="Lanie J.A."/>
            <person name="Ng W.-L."/>
            <person name="Kazmierczak K.M."/>
            <person name="Andrzejewski T.M."/>
            <person name="Davidsen T.M."/>
            <person name="Wayne K.J."/>
            <person name="Tettelin H."/>
            <person name="Glass J.I."/>
            <person name="Rusch D."/>
            <person name="Podicherti R."/>
            <person name="Tsui H.-C.T."/>
            <person name="Winkler M.E."/>
        </authorList>
    </citation>
    <scope>NUCLEOTIDE SEQUENCE</scope>
</reference>
<sequence length="166" mass="19355">MSKVIEELKKLHLEDSSDDDIQSEEDIGTMNVVENKKPELTSRQKMAIAKQRLQSKRIGNKNKPKQKRLKFNVLNETHLMMKYLGSTEAKTLKTQKSSSDFKEYVENKFIKLHSEYPAIFDKTLEGQMNLDMLNFLCKQQESLRKGRDQYSTDVDVGKAIFDRYAK</sequence>
<organism evidence="1">
    <name type="scientific">marine metagenome</name>
    <dbReference type="NCBI Taxonomy" id="408172"/>
    <lineage>
        <taxon>unclassified sequences</taxon>
        <taxon>metagenomes</taxon>
        <taxon>ecological metagenomes</taxon>
    </lineage>
</organism>
<dbReference type="EMBL" id="UINC01005989">
    <property type="protein sequence ID" value="SVA24788.1"/>
    <property type="molecule type" value="Genomic_DNA"/>
</dbReference>
<accession>A0A381UB21</accession>
<proteinExistence type="predicted"/>
<name>A0A381UB21_9ZZZZ</name>
<protein>
    <submittedName>
        <fullName evidence="1">Uncharacterized protein</fullName>
    </submittedName>
</protein>